<keyword evidence="5" id="KW-1185">Reference proteome</keyword>
<dbReference type="EMBL" id="JAFBXE010000007">
    <property type="protein sequence ID" value="MBM2413017.1"/>
    <property type="molecule type" value="Genomic_DNA"/>
</dbReference>
<protein>
    <submittedName>
        <fullName evidence="2">VPEID-CTERM sorting domain-containing protein</fullName>
    </submittedName>
</protein>
<dbReference type="InterPro" id="IPR026422">
    <property type="entry name" value="VPEID-CTERM"/>
</dbReference>
<gene>
    <name evidence="2" type="ORF">JQX41_11930</name>
    <name evidence="3" type="ORF">JQX48_11935</name>
</gene>
<sequence length="54" mass="5750">MSWLDRIRIFYGGGSTPSASSSVPEIDASSGALALAVVAAAMLLAWEVRRRKRA</sequence>
<keyword evidence="1" id="KW-1133">Transmembrane helix</keyword>
<feature type="transmembrane region" description="Helical" evidence="1">
    <location>
        <begin position="28"/>
        <end position="46"/>
    </location>
</feature>
<dbReference type="NCBIfam" id="TIGR03382">
    <property type="entry name" value="GC_trans_RRR"/>
    <property type="match status" value="1"/>
</dbReference>
<dbReference type="InterPro" id="IPR017756">
    <property type="entry name" value="TM_Gly-Cys-Arg_CS"/>
</dbReference>
<dbReference type="EMBL" id="JAFBXF010000007">
    <property type="protein sequence ID" value="MBM2417685.1"/>
    <property type="molecule type" value="Genomic_DNA"/>
</dbReference>
<reference evidence="2 5" key="1">
    <citation type="submission" date="2021-01" db="EMBL/GenBank/DDBJ databases">
        <title>Diatom-associated Roseobacters Show Island Model of Population Structure.</title>
        <authorList>
            <person name="Qu L."/>
            <person name="Feng X."/>
            <person name="Chen Y."/>
            <person name="Li L."/>
            <person name="Wang X."/>
            <person name="Hu Z."/>
            <person name="Wang H."/>
            <person name="Luo H."/>
        </authorList>
    </citation>
    <scope>NUCLEOTIDE SEQUENCE</scope>
    <source>
        <strain evidence="3 5">CC28-63</strain>
        <strain evidence="2">CC28-69</strain>
    </source>
</reference>
<dbReference type="AlphaFoldDB" id="A0A9Q2PBZ6"/>
<accession>A0A9Q2PBZ6</accession>
<dbReference type="GeneID" id="62641905"/>
<keyword evidence="1" id="KW-0472">Membrane</keyword>
<evidence type="ECO:0000313" key="4">
    <source>
        <dbReference type="Proteomes" id="UP000755667"/>
    </source>
</evidence>
<dbReference type="Proteomes" id="UP000809440">
    <property type="component" value="Unassembled WGS sequence"/>
</dbReference>
<dbReference type="RefSeq" id="WP_085630973.1">
    <property type="nucleotide sequence ID" value="NZ_JAFBWU010000007.1"/>
</dbReference>
<dbReference type="Proteomes" id="UP000755667">
    <property type="component" value="Unassembled WGS sequence"/>
</dbReference>
<evidence type="ECO:0000256" key="1">
    <source>
        <dbReference type="SAM" id="Phobius"/>
    </source>
</evidence>
<dbReference type="NCBIfam" id="TIGR04161">
    <property type="entry name" value="VPEID-CTERM"/>
    <property type="match status" value="1"/>
</dbReference>
<evidence type="ECO:0000313" key="2">
    <source>
        <dbReference type="EMBL" id="MBM2413017.1"/>
    </source>
</evidence>
<evidence type="ECO:0000313" key="5">
    <source>
        <dbReference type="Proteomes" id="UP000809440"/>
    </source>
</evidence>
<organism evidence="2 4">
    <name type="scientific">Marivita cryptomonadis</name>
    <dbReference type="NCBI Taxonomy" id="505252"/>
    <lineage>
        <taxon>Bacteria</taxon>
        <taxon>Pseudomonadati</taxon>
        <taxon>Pseudomonadota</taxon>
        <taxon>Alphaproteobacteria</taxon>
        <taxon>Rhodobacterales</taxon>
        <taxon>Roseobacteraceae</taxon>
        <taxon>Marivita</taxon>
    </lineage>
</organism>
<proteinExistence type="predicted"/>
<evidence type="ECO:0000313" key="3">
    <source>
        <dbReference type="EMBL" id="MBM2417685.1"/>
    </source>
</evidence>
<name>A0A9Q2PBZ6_9RHOB</name>
<comment type="caution">
    <text evidence="2">The sequence shown here is derived from an EMBL/GenBank/DDBJ whole genome shotgun (WGS) entry which is preliminary data.</text>
</comment>
<keyword evidence="1" id="KW-0812">Transmembrane</keyword>